<evidence type="ECO:0000256" key="1">
    <source>
        <dbReference type="ARBA" id="ARBA00004776"/>
    </source>
</evidence>
<dbReference type="Gene3D" id="3.40.50.2000">
    <property type="entry name" value="Glycogen Phosphorylase B"/>
    <property type="match status" value="1"/>
</dbReference>
<evidence type="ECO:0000313" key="8">
    <source>
        <dbReference type="Proteomes" id="UP000268084"/>
    </source>
</evidence>
<dbReference type="PANTHER" id="PTHR43179:SF12">
    <property type="entry name" value="GALACTOFURANOSYLTRANSFERASE GLFT2"/>
    <property type="match status" value="1"/>
</dbReference>
<comment type="similarity">
    <text evidence="2">Belongs to the glycosyltransferase 2 family.</text>
</comment>
<dbReference type="Pfam" id="PF00535">
    <property type="entry name" value="Glycos_transf_2"/>
    <property type="match status" value="1"/>
</dbReference>
<feature type="domain" description="Glycosyl transferase family 1" evidence="5">
    <location>
        <begin position="574"/>
        <end position="746"/>
    </location>
</feature>
<name>A0A3G8ZNZ8_9ACTN</name>
<dbReference type="PANTHER" id="PTHR43179">
    <property type="entry name" value="RHAMNOSYLTRANSFERASE WBBL"/>
    <property type="match status" value="1"/>
</dbReference>
<dbReference type="Pfam" id="PF00534">
    <property type="entry name" value="Glycos_transf_1"/>
    <property type="match status" value="1"/>
</dbReference>
<reference evidence="7 8" key="2">
    <citation type="submission" date="2018-12" db="EMBL/GenBank/DDBJ databases">
        <title>Nakamurella antarcticus sp. nov., isolated from Antarctica South Shetland Islands soil.</title>
        <authorList>
            <person name="Peng F."/>
        </authorList>
    </citation>
    <scope>NUCLEOTIDE SEQUENCE [LARGE SCALE GENOMIC DNA]</scope>
    <source>
        <strain evidence="7 8">S14-144</strain>
    </source>
</reference>
<evidence type="ECO:0000259" key="6">
    <source>
        <dbReference type="Pfam" id="PF00535"/>
    </source>
</evidence>
<evidence type="ECO:0000313" key="7">
    <source>
        <dbReference type="EMBL" id="AZI58527.1"/>
    </source>
</evidence>
<dbReference type="OrthoDB" id="9771846at2"/>
<feature type="domain" description="Glycosyltransferase 2-like" evidence="6">
    <location>
        <begin position="20"/>
        <end position="131"/>
    </location>
</feature>
<comment type="pathway">
    <text evidence="1">Cell wall biogenesis; cell wall polysaccharide biosynthesis.</text>
</comment>
<keyword evidence="3" id="KW-0328">Glycosyltransferase</keyword>
<proteinExistence type="inferred from homology"/>
<dbReference type="EMBL" id="CP034170">
    <property type="protein sequence ID" value="AZI58527.1"/>
    <property type="molecule type" value="Genomic_DNA"/>
</dbReference>
<protein>
    <submittedName>
        <fullName evidence="7">Glycosyltransferase</fullName>
    </submittedName>
</protein>
<dbReference type="CDD" id="cd04186">
    <property type="entry name" value="GT_2_like_c"/>
    <property type="match status" value="1"/>
</dbReference>
<dbReference type="RefSeq" id="WP_124799436.1">
    <property type="nucleotide sequence ID" value="NZ_CP034170.1"/>
</dbReference>
<dbReference type="InterPro" id="IPR001173">
    <property type="entry name" value="Glyco_trans_2-like"/>
</dbReference>
<sequence length="832" mass="92803">MSDAVTQNAPLVSVVLLNFRGADDTVAAIEALRLLNWPTQSLEIICVDNASGDDSVTRIRAAFPDVRLIESKTNTGFTGGCNLGAREATGSYVAFLNNDAKPHEDWLRTAIPELENHADVGAVACKVLSWDGSVVDYVGGDLTWYGMGYKKEVNQPDDVGWNTGKDVLFGTGAALITRRDLFLSTGGFDERFFMFFEDVDYGWRLNLLGWRVRYVPSSLVFHRHHASMKSFGNYHEDFLLDRNALMTIYKNFSDATLAAALPGALALTARRAVVRGGLDSESLDLRRAAEHVGEDVTVPKTALAGLFAVDSFVENLADLTRTRVELQSSRKRSDADLMRLFGDSMRSMQSDARTLQGYQSIVEAFGVADHLQQRRRILIVTGDRLSKQMAGPAIRAWHIATLLGAEHDVRLVSTSFVDVVSPIFDVDLAPVHNTRSMDKHVQWADIIMFQGYALSQYSALQKTDKIMICDLYDPMHLEQLEQARELAPEQWRNVVSSATDVLNMQLRRGDFFLCASDRQRHFWLGQLAAVGRINPDNYAVDESLDQLIDIAPFGLTTEAPVQTRHALKGTFDGINADDKVVIWGGGVYNWFDPQTLVKAVGELAERRGNIRLVFLGMKHPNPHVPQMRAANEARALADSLGLTGKNVFFNEIWVDYDDRHNYLLDSDAGVTTHFDHVETTFSFRTRILDYLWAGLPIVTTGGDSFGELVREKGLGIAVSAENVTELAEALEIVLYDEEFAKRVKDNISSLRDQYTWEHALTPLLEFCRDPRPAPDRISGAALAWPTSKQHYKPNLSTDLALLKMYLKAGGVRELATRIVGRLKRTSLKLLSR</sequence>
<dbReference type="AlphaFoldDB" id="A0A3G8ZNZ8"/>
<keyword evidence="4 7" id="KW-0808">Transferase</keyword>
<accession>A0A3G8ZNZ8</accession>
<evidence type="ECO:0000256" key="2">
    <source>
        <dbReference type="ARBA" id="ARBA00006739"/>
    </source>
</evidence>
<reference evidence="7 8" key="1">
    <citation type="submission" date="2018-11" db="EMBL/GenBank/DDBJ databases">
        <authorList>
            <person name="Da X."/>
        </authorList>
    </citation>
    <scope>NUCLEOTIDE SEQUENCE [LARGE SCALE GENOMIC DNA]</scope>
    <source>
        <strain evidence="7 8">S14-144</strain>
    </source>
</reference>
<dbReference type="SUPFAM" id="SSF53756">
    <property type="entry name" value="UDP-Glycosyltransferase/glycogen phosphorylase"/>
    <property type="match status" value="1"/>
</dbReference>
<dbReference type="KEGG" id="nak:EH165_10695"/>
<keyword evidence="8" id="KW-1185">Reference proteome</keyword>
<dbReference type="Proteomes" id="UP000268084">
    <property type="component" value="Chromosome"/>
</dbReference>
<dbReference type="InterPro" id="IPR029044">
    <property type="entry name" value="Nucleotide-diphossugar_trans"/>
</dbReference>
<dbReference type="SUPFAM" id="SSF53448">
    <property type="entry name" value="Nucleotide-diphospho-sugar transferases"/>
    <property type="match status" value="1"/>
</dbReference>
<evidence type="ECO:0000256" key="3">
    <source>
        <dbReference type="ARBA" id="ARBA00022676"/>
    </source>
</evidence>
<dbReference type="Gene3D" id="3.90.550.10">
    <property type="entry name" value="Spore Coat Polysaccharide Biosynthesis Protein SpsA, Chain A"/>
    <property type="match status" value="1"/>
</dbReference>
<dbReference type="GO" id="GO:0016757">
    <property type="term" value="F:glycosyltransferase activity"/>
    <property type="evidence" value="ECO:0007669"/>
    <property type="project" value="UniProtKB-KW"/>
</dbReference>
<evidence type="ECO:0000256" key="4">
    <source>
        <dbReference type="ARBA" id="ARBA00022679"/>
    </source>
</evidence>
<evidence type="ECO:0000259" key="5">
    <source>
        <dbReference type="Pfam" id="PF00534"/>
    </source>
</evidence>
<organism evidence="7 8">
    <name type="scientific">Nakamurella antarctica</name>
    <dbReference type="NCBI Taxonomy" id="1902245"/>
    <lineage>
        <taxon>Bacteria</taxon>
        <taxon>Bacillati</taxon>
        <taxon>Actinomycetota</taxon>
        <taxon>Actinomycetes</taxon>
        <taxon>Nakamurellales</taxon>
        <taxon>Nakamurellaceae</taxon>
        <taxon>Nakamurella</taxon>
    </lineage>
</organism>
<gene>
    <name evidence="7" type="ORF">EH165_10695</name>
</gene>
<dbReference type="InterPro" id="IPR001296">
    <property type="entry name" value="Glyco_trans_1"/>
</dbReference>